<dbReference type="RefSeq" id="WP_162355265.1">
    <property type="nucleotide sequence ID" value="NZ_CP048209.1"/>
</dbReference>
<dbReference type="CDD" id="cd00093">
    <property type="entry name" value="HTH_XRE"/>
    <property type="match status" value="1"/>
</dbReference>
<evidence type="ECO:0000313" key="3">
    <source>
        <dbReference type="Proteomes" id="UP000476064"/>
    </source>
</evidence>
<keyword evidence="3" id="KW-1185">Reference proteome</keyword>
<dbReference type="KEGG" id="plyc:GXP70_03910"/>
<dbReference type="EMBL" id="CP048209">
    <property type="protein sequence ID" value="QHT59197.1"/>
    <property type="molecule type" value="Genomic_DNA"/>
</dbReference>
<organism evidence="2 3">
    <name type="scientific">Paenibacillus lycopersici</name>
    <dbReference type="NCBI Taxonomy" id="2704462"/>
    <lineage>
        <taxon>Bacteria</taxon>
        <taxon>Bacillati</taxon>
        <taxon>Bacillota</taxon>
        <taxon>Bacilli</taxon>
        <taxon>Bacillales</taxon>
        <taxon>Paenibacillaceae</taxon>
        <taxon>Paenibacillus</taxon>
    </lineage>
</organism>
<dbReference type="InterPro" id="IPR001387">
    <property type="entry name" value="Cro/C1-type_HTH"/>
</dbReference>
<feature type="domain" description="HTH cro/C1-type" evidence="1">
    <location>
        <begin position="241"/>
        <end position="296"/>
    </location>
</feature>
<dbReference type="PROSITE" id="PS50943">
    <property type="entry name" value="HTH_CROC1"/>
    <property type="match status" value="1"/>
</dbReference>
<proteinExistence type="predicted"/>
<evidence type="ECO:0000259" key="1">
    <source>
        <dbReference type="PROSITE" id="PS50943"/>
    </source>
</evidence>
<evidence type="ECO:0000313" key="2">
    <source>
        <dbReference type="EMBL" id="QHT59197.1"/>
    </source>
</evidence>
<dbReference type="SUPFAM" id="SSF55785">
    <property type="entry name" value="PYP-like sensor domain (PAS domain)"/>
    <property type="match status" value="1"/>
</dbReference>
<reference evidence="2 3" key="1">
    <citation type="submission" date="2020-01" db="EMBL/GenBank/DDBJ databases">
        <title>Paenibacillus sp. nov., isolated from tomato rhizosphere.</title>
        <authorList>
            <person name="Weon H.-Y."/>
            <person name="Lee S.A."/>
        </authorList>
    </citation>
    <scope>NUCLEOTIDE SEQUENCE [LARGE SCALE GENOMIC DNA]</scope>
    <source>
        <strain evidence="2 3">12200R-189</strain>
    </source>
</reference>
<gene>
    <name evidence="2" type="ORF">GXP70_03910</name>
</gene>
<sequence length="298" mass="33417">MTLSAVVFQHLKTPLAVVVIDHDDDCRFDVANKAFARLVGCSEDVLEGLPPERLFTEWDRSALQSSNRHETTLLRHSDGDHPPRLLLTCEALADTKGDAFLLTAEDISANSWIDRLCETQKVLIAGILNERYAIERMFKYYPTPVFDNYRFPVGEPLDAYLDDDERERLISVLELTSRQARTHQIAVRTKALNDGVQLDLNMMYRPFCHTDGSLKHIAFIVSDIRSAADSESNAADSSVTLKVLMARSYMSAQQLSAATGISMQTISKLRNGKINKPQRQTALLIAQALKVAPQDIWP</sequence>
<dbReference type="GO" id="GO:0003677">
    <property type="term" value="F:DNA binding"/>
    <property type="evidence" value="ECO:0007669"/>
    <property type="project" value="InterPro"/>
</dbReference>
<dbReference type="Gene3D" id="3.30.450.20">
    <property type="entry name" value="PAS domain"/>
    <property type="match status" value="1"/>
</dbReference>
<dbReference type="SMART" id="SM00530">
    <property type="entry name" value="HTH_XRE"/>
    <property type="match status" value="1"/>
</dbReference>
<name>A0A6C0FQN6_9BACL</name>
<dbReference type="Proteomes" id="UP000476064">
    <property type="component" value="Chromosome"/>
</dbReference>
<accession>A0A6C0FQN6</accession>
<dbReference type="Pfam" id="PF13443">
    <property type="entry name" value="HTH_26"/>
    <property type="match status" value="1"/>
</dbReference>
<dbReference type="InterPro" id="IPR035965">
    <property type="entry name" value="PAS-like_dom_sf"/>
</dbReference>
<protein>
    <submittedName>
        <fullName evidence="2">Helix-turn-helix domain-containing protein</fullName>
    </submittedName>
</protein>
<dbReference type="AlphaFoldDB" id="A0A6C0FQN6"/>
<dbReference type="InterPro" id="IPR010982">
    <property type="entry name" value="Lambda_DNA-bd_dom_sf"/>
</dbReference>
<dbReference type="Gene3D" id="1.10.260.40">
    <property type="entry name" value="lambda repressor-like DNA-binding domains"/>
    <property type="match status" value="1"/>
</dbReference>
<dbReference type="SUPFAM" id="SSF47413">
    <property type="entry name" value="lambda repressor-like DNA-binding domains"/>
    <property type="match status" value="1"/>
</dbReference>